<organism evidence="2 3">
    <name type="scientific">Penaeus vannamei</name>
    <name type="common">Whiteleg shrimp</name>
    <name type="synonym">Litopenaeus vannamei</name>
    <dbReference type="NCBI Taxonomy" id="6689"/>
    <lineage>
        <taxon>Eukaryota</taxon>
        <taxon>Metazoa</taxon>
        <taxon>Ecdysozoa</taxon>
        <taxon>Arthropoda</taxon>
        <taxon>Crustacea</taxon>
        <taxon>Multicrustacea</taxon>
        <taxon>Malacostraca</taxon>
        <taxon>Eumalacostraca</taxon>
        <taxon>Eucarida</taxon>
        <taxon>Decapoda</taxon>
        <taxon>Dendrobranchiata</taxon>
        <taxon>Penaeoidea</taxon>
        <taxon>Penaeidae</taxon>
        <taxon>Penaeus</taxon>
    </lineage>
</organism>
<feature type="region of interest" description="Disordered" evidence="1">
    <location>
        <begin position="222"/>
        <end position="451"/>
    </location>
</feature>
<reference evidence="2 3" key="2">
    <citation type="submission" date="2019-01" db="EMBL/GenBank/DDBJ databases">
        <title>The decoding of complex shrimp genome reveals the adaptation for benthos swimmer, frequently molting mechanism and breeding impact on genome.</title>
        <authorList>
            <person name="Sun Y."/>
            <person name="Gao Y."/>
            <person name="Yu Y."/>
        </authorList>
    </citation>
    <scope>NUCLEOTIDE SEQUENCE [LARGE SCALE GENOMIC DNA]</scope>
    <source>
        <tissue evidence="2">Muscle</tissue>
    </source>
</reference>
<evidence type="ECO:0000256" key="1">
    <source>
        <dbReference type="SAM" id="MobiDB-lite"/>
    </source>
</evidence>
<feature type="compositionally biased region" description="Pro residues" evidence="1">
    <location>
        <begin position="94"/>
        <end position="160"/>
    </location>
</feature>
<dbReference type="PRINTS" id="PR01217">
    <property type="entry name" value="PRICHEXTENSN"/>
</dbReference>
<proteinExistence type="predicted"/>
<reference evidence="2 3" key="1">
    <citation type="submission" date="2018-04" db="EMBL/GenBank/DDBJ databases">
        <authorList>
            <person name="Zhang X."/>
            <person name="Yuan J."/>
            <person name="Li F."/>
            <person name="Xiang J."/>
        </authorList>
    </citation>
    <scope>NUCLEOTIDE SEQUENCE [LARGE SCALE GENOMIC DNA]</scope>
    <source>
        <tissue evidence="2">Muscle</tissue>
    </source>
</reference>
<feature type="compositionally biased region" description="Pro residues" evidence="1">
    <location>
        <begin position="65"/>
        <end position="82"/>
    </location>
</feature>
<feature type="compositionally biased region" description="Polar residues" evidence="1">
    <location>
        <begin position="427"/>
        <end position="438"/>
    </location>
</feature>
<gene>
    <name evidence="2" type="ORF">C7M84_013338</name>
</gene>
<dbReference type="Proteomes" id="UP000283509">
    <property type="component" value="Unassembled WGS sequence"/>
</dbReference>
<evidence type="ECO:0000313" key="3">
    <source>
        <dbReference type="Proteomes" id="UP000283509"/>
    </source>
</evidence>
<accession>A0A3R7QIJ0</accession>
<evidence type="ECO:0000313" key="2">
    <source>
        <dbReference type="EMBL" id="ROT68537.1"/>
    </source>
</evidence>
<feature type="compositionally biased region" description="Low complexity" evidence="1">
    <location>
        <begin position="298"/>
        <end position="317"/>
    </location>
</feature>
<feature type="compositionally biased region" description="Low complexity" evidence="1">
    <location>
        <begin position="344"/>
        <end position="371"/>
    </location>
</feature>
<sequence>MPFFPQTPREAWTTDLLGFVTFTSPPGIDLGSRSHVDPAGETLILIHIFLNKLLTQPPSFSPSSLPRPPPLPSRSPRPPSPLIPLLSLLRPSLSPSPPSPSPLPPFLPRSPCPPLSPRSPFPPSLPPSPSLPLRPPLPSSHPFPPPSLAPPPSSPPGPERPPADRRGSSSRIPAPDPQAEEARLEKDRQGKICEDNIKLKGICFLPKSASSVLKPHAPALLPALSPFEPRSARPRRPPPSRSSDEGEGGWGAGKSFLEQVTAEVNKYFKPPPPGEVVQHRAPAGRCRVPRVGPPPASRSPALRRSPRVPIIKLPISSPRDRRSPSPSPSSRSSASCRRGRETTRLSPLPRLSRRPSISASLPSPGEDSSSAADEDDFEEDTEGSEDKEKSGDESAEEETERSSDDDQGSRSKSESAGESGEGDSDHQVSSILLQQHPSITIDEPSDDDFYN</sequence>
<feature type="compositionally biased region" description="Basic and acidic residues" evidence="1">
    <location>
        <begin position="400"/>
        <end position="415"/>
    </location>
</feature>
<feature type="compositionally biased region" description="Basic and acidic residues" evidence="1">
    <location>
        <begin position="180"/>
        <end position="192"/>
    </location>
</feature>
<feature type="compositionally biased region" description="Low complexity" evidence="1">
    <location>
        <begin position="83"/>
        <end position="93"/>
    </location>
</feature>
<keyword evidence="3" id="KW-1185">Reference proteome</keyword>
<dbReference type="AlphaFoldDB" id="A0A3R7QIJ0"/>
<dbReference type="OrthoDB" id="2163395at2759"/>
<name>A0A3R7QIJ0_PENVA</name>
<feature type="region of interest" description="Disordered" evidence="1">
    <location>
        <begin position="59"/>
        <end position="192"/>
    </location>
</feature>
<feature type="compositionally biased region" description="Acidic residues" evidence="1">
    <location>
        <begin position="372"/>
        <end position="383"/>
    </location>
</feature>
<dbReference type="EMBL" id="QCYY01002659">
    <property type="protein sequence ID" value="ROT68537.1"/>
    <property type="molecule type" value="Genomic_DNA"/>
</dbReference>
<comment type="caution">
    <text evidence="2">The sequence shown here is derived from an EMBL/GenBank/DDBJ whole genome shotgun (WGS) entry which is preliminary data.</text>
</comment>
<protein>
    <submittedName>
        <fullName evidence="2">Uncharacterized protein</fullName>
    </submittedName>
</protein>